<accession>A0A1I7Z6D6</accession>
<evidence type="ECO:0000313" key="3">
    <source>
        <dbReference type="WBParaSite" id="L893_g23300.t1"/>
    </source>
</evidence>
<sequence length="80" mass="9283">MVEKEDRQVIHVINSVAIKGNKVAEMGYIGSINKWKFIWKLANGNTIKCSKWPEDWLQPNTKAENRATTSRRRLEPRDGE</sequence>
<evidence type="ECO:0000256" key="1">
    <source>
        <dbReference type="SAM" id="MobiDB-lite"/>
    </source>
</evidence>
<protein>
    <submittedName>
        <fullName evidence="3">Ovule protein</fullName>
    </submittedName>
</protein>
<name>A0A1I7Z6D6_9BILA</name>
<evidence type="ECO:0000313" key="2">
    <source>
        <dbReference type="Proteomes" id="UP000095287"/>
    </source>
</evidence>
<organism evidence="2 3">
    <name type="scientific">Steinernema glaseri</name>
    <dbReference type="NCBI Taxonomy" id="37863"/>
    <lineage>
        <taxon>Eukaryota</taxon>
        <taxon>Metazoa</taxon>
        <taxon>Ecdysozoa</taxon>
        <taxon>Nematoda</taxon>
        <taxon>Chromadorea</taxon>
        <taxon>Rhabditida</taxon>
        <taxon>Tylenchina</taxon>
        <taxon>Panagrolaimomorpha</taxon>
        <taxon>Strongyloidoidea</taxon>
        <taxon>Steinernematidae</taxon>
        <taxon>Steinernema</taxon>
    </lineage>
</organism>
<dbReference type="WBParaSite" id="L893_g23300.t1">
    <property type="protein sequence ID" value="L893_g23300.t1"/>
    <property type="gene ID" value="L893_g23300"/>
</dbReference>
<dbReference type="AlphaFoldDB" id="A0A1I7Z6D6"/>
<proteinExistence type="predicted"/>
<keyword evidence="2" id="KW-1185">Reference proteome</keyword>
<feature type="compositionally biased region" description="Polar residues" evidence="1">
    <location>
        <begin position="58"/>
        <end position="68"/>
    </location>
</feature>
<reference evidence="3" key="1">
    <citation type="submission" date="2016-11" db="UniProtKB">
        <authorList>
            <consortium name="WormBaseParasite"/>
        </authorList>
    </citation>
    <scope>IDENTIFICATION</scope>
</reference>
<feature type="region of interest" description="Disordered" evidence="1">
    <location>
        <begin position="58"/>
        <end position="80"/>
    </location>
</feature>
<dbReference type="Proteomes" id="UP000095287">
    <property type="component" value="Unplaced"/>
</dbReference>